<sequence>MRLSVCVSSLQILSLNMVKWLRLMLSCWSLVRRSTTHEYNMCHFIHNSHDQSFLNLGFRSKEKNEHLRTPSPRFKDLSFHTCRKFHLDSITFSTTSPYPNFLLSKMNPNMQNEPRPASPQDHRHRHRHRPHSHSQGPRETTGDPSDDPIPPQRRSTTVERERLKSTNHNASSSKGKGLSSLFKSFPLTGNLSDYKNSKRSTTPRTDNPKLVKAILALQGYDGVSERGLTRAPKKPRGSGKQIAMFRDSENQRGGIRVKEPVTSKGRKNRGSRPVSPSGEGDTTREVVRTNGEAGSDNPELSDVSG</sequence>
<dbReference type="AlphaFoldDB" id="A0A8A3PLQ2"/>
<accession>A0A8A3PLQ2</accession>
<proteinExistence type="predicted"/>
<feature type="compositionally biased region" description="Basic and acidic residues" evidence="1">
    <location>
        <begin position="246"/>
        <end position="261"/>
    </location>
</feature>
<protein>
    <submittedName>
        <fullName evidence="2">Uncharacterized protein</fullName>
    </submittedName>
</protein>
<evidence type="ECO:0000313" key="2">
    <source>
        <dbReference type="EMBL" id="QSZ35796.1"/>
    </source>
</evidence>
<evidence type="ECO:0000313" key="3">
    <source>
        <dbReference type="Proteomes" id="UP000672032"/>
    </source>
</evidence>
<dbReference type="EMBL" id="CP063410">
    <property type="protein sequence ID" value="QSZ35796.1"/>
    <property type="molecule type" value="Genomic_DNA"/>
</dbReference>
<dbReference type="Proteomes" id="UP000672032">
    <property type="component" value="Chromosome 6"/>
</dbReference>
<gene>
    <name evidence="2" type="ORF">DSL72_006918</name>
</gene>
<organism evidence="2 3">
    <name type="scientific">Monilinia vaccinii-corymbosi</name>
    <dbReference type="NCBI Taxonomy" id="61207"/>
    <lineage>
        <taxon>Eukaryota</taxon>
        <taxon>Fungi</taxon>
        <taxon>Dikarya</taxon>
        <taxon>Ascomycota</taxon>
        <taxon>Pezizomycotina</taxon>
        <taxon>Leotiomycetes</taxon>
        <taxon>Helotiales</taxon>
        <taxon>Sclerotiniaceae</taxon>
        <taxon>Monilinia</taxon>
    </lineage>
</organism>
<name>A0A8A3PLQ2_9HELO</name>
<feature type="compositionally biased region" description="Basic residues" evidence="1">
    <location>
        <begin position="122"/>
        <end position="132"/>
    </location>
</feature>
<evidence type="ECO:0000256" key="1">
    <source>
        <dbReference type="SAM" id="MobiDB-lite"/>
    </source>
</evidence>
<feature type="region of interest" description="Disordered" evidence="1">
    <location>
        <begin position="102"/>
        <end position="210"/>
    </location>
</feature>
<reference evidence="2" key="1">
    <citation type="submission" date="2020-10" db="EMBL/GenBank/DDBJ databases">
        <title>Genome Sequence of Monilinia vaccinii-corymbosi Sheds Light on Mummy Berry Disease Infection of Blueberry and Mating Type.</title>
        <authorList>
            <person name="Yow A.G."/>
            <person name="Zhang Y."/>
            <person name="Bansal K."/>
            <person name="Eacker S.M."/>
            <person name="Sullivan S."/>
            <person name="Liachko I."/>
            <person name="Cubeta M.A."/>
            <person name="Rollins J.A."/>
            <person name="Ashrafi H."/>
        </authorList>
    </citation>
    <scope>NUCLEOTIDE SEQUENCE</scope>
    <source>
        <strain evidence="2">RL-1</strain>
    </source>
</reference>
<keyword evidence="3" id="KW-1185">Reference proteome</keyword>
<feature type="region of interest" description="Disordered" evidence="1">
    <location>
        <begin position="225"/>
        <end position="305"/>
    </location>
</feature>
<feature type="compositionally biased region" description="Low complexity" evidence="1">
    <location>
        <begin position="171"/>
        <end position="185"/>
    </location>
</feature>
<feature type="compositionally biased region" description="Polar residues" evidence="1">
    <location>
        <begin position="187"/>
        <end position="205"/>
    </location>
</feature>